<evidence type="ECO:0000313" key="2">
    <source>
        <dbReference type="Proteomes" id="UP001157502"/>
    </source>
</evidence>
<organism evidence="1 2">
    <name type="scientific">Dallia pectoralis</name>
    <name type="common">Alaska blackfish</name>
    <dbReference type="NCBI Taxonomy" id="75939"/>
    <lineage>
        <taxon>Eukaryota</taxon>
        <taxon>Metazoa</taxon>
        <taxon>Chordata</taxon>
        <taxon>Craniata</taxon>
        <taxon>Vertebrata</taxon>
        <taxon>Euteleostomi</taxon>
        <taxon>Actinopterygii</taxon>
        <taxon>Neopterygii</taxon>
        <taxon>Teleostei</taxon>
        <taxon>Protacanthopterygii</taxon>
        <taxon>Esociformes</taxon>
        <taxon>Umbridae</taxon>
        <taxon>Dallia</taxon>
    </lineage>
</organism>
<protein>
    <submittedName>
        <fullName evidence="1">Uncharacterized protein</fullName>
    </submittedName>
</protein>
<comment type="caution">
    <text evidence="1">The sequence shown here is derived from an EMBL/GenBank/DDBJ whole genome shotgun (WGS) entry which is preliminary data.</text>
</comment>
<evidence type="ECO:0000313" key="1">
    <source>
        <dbReference type="EMBL" id="KAJ7984494.1"/>
    </source>
</evidence>
<dbReference type="Proteomes" id="UP001157502">
    <property type="component" value="Chromosome 37"/>
</dbReference>
<sequence length="675" mass="71936">MHDSKNWNIGDETLPNCSGISCFEDTIDASCLPMEEDPSLGHRTMEVSHTHPESVHPEPEACNDMRESSNVFLSLLERHLPKALGETLLLNGSSSSRSCTEDTRNTFSMNEGVNNAGEDDRSQDLHKDSGFCLQEGPVLQALGKTISLNGSSCSRSFLEGTHGSLEASAQSRDSFERALQNVSEEVVGPAQFQMSSVAPSGVTDANLTPVAVPDADVVASCSVPRACLESGSSFDPGCHDQKTNTMNDTFECVAEPTLEVKSGIKLTVVDFLRSSFISCGIDNRLRNGTFDACSPVRCNDNPQVGSVDNADPSSNSKTQIQADPEPTNAEVDFVAPLARSQPVSPMGHGHSNSLRNQSVDLGDQKMDTFTLDDSLELDPNILVTSTPMVASKAAGKSERTSGLVLAGRLDSVFSEQLPAASNIVTDRKLFVRPPGAVSYPKSRLPPPRTMSQLPTLAAPSKNKHANVAPAPGAVAPSLPVSAIPGKRSKTCDGPLRNVAATVSQQALADKASSIWPNTVPELNLVSTGLMKPQASVLPPGIQRSVPSLRLPTVITAARSTTKPSPSAGLNRRSLRAPGQSQKQLASSICALPVAKRKKLDCSSLATSSNADKRCGVKPATNLKAAKPTSGCANCVLLQRELEKCRQELKCWQENDTRTRDDICEKMDLKTQDNNG</sequence>
<keyword evidence="2" id="KW-1185">Reference proteome</keyword>
<proteinExistence type="predicted"/>
<dbReference type="EMBL" id="CM055764">
    <property type="protein sequence ID" value="KAJ7984494.1"/>
    <property type="molecule type" value="Genomic_DNA"/>
</dbReference>
<name>A0ACC2EZG4_DALPE</name>
<gene>
    <name evidence="1" type="ORF">DPEC_G00355400</name>
</gene>
<reference evidence="1" key="1">
    <citation type="submission" date="2021-05" db="EMBL/GenBank/DDBJ databases">
        <authorList>
            <person name="Pan Q."/>
            <person name="Jouanno E."/>
            <person name="Zahm M."/>
            <person name="Klopp C."/>
            <person name="Cabau C."/>
            <person name="Louis A."/>
            <person name="Berthelot C."/>
            <person name="Parey E."/>
            <person name="Roest Crollius H."/>
            <person name="Montfort J."/>
            <person name="Robinson-Rechavi M."/>
            <person name="Bouchez O."/>
            <person name="Lampietro C."/>
            <person name="Lopez Roques C."/>
            <person name="Donnadieu C."/>
            <person name="Postlethwait J."/>
            <person name="Bobe J."/>
            <person name="Dillon D."/>
            <person name="Chandos A."/>
            <person name="von Hippel F."/>
            <person name="Guiguen Y."/>
        </authorList>
    </citation>
    <scope>NUCLEOTIDE SEQUENCE</scope>
    <source>
        <strain evidence="1">YG-Jan2019</strain>
    </source>
</reference>
<accession>A0ACC2EZG4</accession>